<sequence length="51" mass="5989">MTDRVNKIERIEGAVSYNVEDYGLALAEAHGVGYDLERFNKEHWDRKNQCF</sequence>
<dbReference type="EMBL" id="JBHSAC010000011">
    <property type="protein sequence ID" value="MFC3931448.1"/>
    <property type="molecule type" value="Genomic_DNA"/>
</dbReference>
<reference evidence="2" key="1">
    <citation type="journal article" date="2019" name="Int. J. Syst. Evol. Microbiol.">
        <title>The Global Catalogue of Microorganisms (GCM) 10K type strain sequencing project: providing services to taxonomists for standard genome sequencing and annotation.</title>
        <authorList>
            <consortium name="The Broad Institute Genomics Platform"/>
            <consortium name="The Broad Institute Genome Sequencing Center for Infectious Disease"/>
            <person name="Wu L."/>
            <person name="Ma J."/>
        </authorList>
    </citation>
    <scope>NUCLEOTIDE SEQUENCE [LARGE SCALE GENOMIC DNA]</scope>
    <source>
        <strain evidence="2">CCUG 58728</strain>
    </source>
</reference>
<name>A0ABV8CZG1_9STRE</name>
<evidence type="ECO:0000313" key="2">
    <source>
        <dbReference type="Proteomes" id="UP001595901"/>
    </source>
</evidence>
<organism evidence="1 2">
    <name type="scientific">Streptococcus dentapri</name>
    <dbReference type="NCBI Taxonomy" id="573564"/>
    <lineage>
        <taxon>Bacteria</taxon>
        <taxon>Bacillati</taxon>
        <taxon>Bacillota</taxon>
        <taxon>Bacilli</taxon>
        <taxon>Lactobacillales</taxon>
        <taxon>Streptococcaceae</taxon>
        <taxon>Streptococcus</taxon>
    </lineage>
</organism>
<gene>
    <name evidence="1" type="ORF">ACFOSE_01350</name>
</gene>
<proteinExistence type="predicted"/>
<protein>
    <submittedName>
        <fullName evidence="1">Uncharacterized protein</fullName>
    </submittedName>
</protein>
<comment type="caution">
    <text evidence="1">The sequence shown here is derived from an EMBL/GenBank/DDBJ whole genome shotgun (WGS) entry which is preliminary data.</text>
</comment>
<keyword evidence="2" id="KW-1185">Reference proteome</keyword>
<dbReference type="Proteomes" id="UP001595901">
    <property type="component" value="Unassembled WGS sequence"/>
</dbReference>
<dbReference type="RefSeq" id="WP_380429499.1">
    <property type="nucleotide sequence ID" value="NZ_JBHSAC010000011.1"/>
</dbReference>
<evidence type="ECO:0000313" key="1">
    <source>
        <dbReference type="EMBL" id="MFC3931448.1"/>
    </source>
</evidence>
<accession>A0ABV8CZG1</accession>